<name>V5GIN1_ANOGL</name>
<keyword evidence="2 6" id="KW-0808">Transferase</keyword>
<keyword evidence="5 6" id="KW-0067">ATP-binding</keyword>
<evidence type="ECO:0000256" key="4">
    <source>
        <dbReference type="ARBA" id="ARBA00022777"/>
    </source>
</evidence>
<evidence type="ECO:0000256" key="3">
    <source>
        <dbReference type="ARBA" id="ARBA00022741"/>
    </source>
</evidence>
<dbReference type="GO" id="GO:0032958">
    <property type="term" value="P:inositol phosphate biosynthetic process"/>
    <property type="evidence" value="ECO:0007669"/>
    <property type="project" value="TreeGrafter"/>
</dbReference>
<protein>
    <recommendedName>
        <fullName evidence="1 6">Inositol-pentakisphosphate 2-kinase</fullName>
        <ecNumber evidence="1 6">2.7.1.158</ecNumber>
    </recommendedName>
</protein>
<dbReference type="GO" id="GO:0035299">
    <property type="term" value="F:inositol-1,3,4,5,6-pentakisphosphate 2-kinase activity"/>
    <property type="evidence" value="ECO:0007669"/>
    <property type="project" value="UniProtKB-EC"/>
</dbReference>
<dbReference type="EC" id="2.7.1.158" evidence="1 6"/>
<dbReference type="InterPro" id="IPR009286">
    <property type="entry name" value="Ins_P5_2-kin"/>
</dbReference>
<dbReference type="OrthoDB" id="6765404at2759"/>
<evidence type="ECO:0000256" key="5">
    <source>
        <dbReference type="ARBA" id="ARBA00022840"/>
    </source>
</evidence>
<evidence type="ECO:0000256" key="1">
    <source>
        <dbReference type="ARBA" id="ARBA00012023"/>
    </source>
</evidence>
<organism evidence="7">
    <name type="scientific">Anoplophora glabripennis</name>
    <name type="common">Asian longhorn beetle</name>
    <name type="synonym">Anoplophora nobilis</name>
    <dbReference type="NCBI Taxonomy" id="217634"/>
    <lineage>
        <taxon>Eukaryota</taxon>
        <taxon>Metazoa</taxon>
        <taxon>Ecdysozoa</taxon>
        <taxon>Arthropoda</taxon>
        <taxon>Hexapoda</taxon>
        <taxon>Insecta</taxon>
        <taxon>Pterygota</taxon>
        <taxon>Neoptera</taxon>
        <taxon>Endopterygota</taxon>
        <taxon>Coleoptera</taxon>
        <taxon>Polyphaga</taxon>
        <taxon>Cucujiformia</taxon>
        <taxon>Chrysomeloidea</taxon>
        <taxon>Cerambycidae</taxon>
        <taxon>Lamiinae</taxon>
        <taxon>Lamiini</taxon>
        <taxon>Anoplophora</taxon>
    </lineage>
</organism>
<evidence type="ECO:0000256" key="2">
    <source>
        <dbReference type="ARBA" id="ARBA00022679"/>
    </source>
</evidence>
<comment type="catalytic activity">
    <reaction evidence="6">
        <text>1D-myo-inositol 1,3,4,5,6-pentakisphosphate + ATP = 1D-myo-inositol hexakisphosphate + ADP + H(+)</text>
        <dbReference type="Rhea" id="RHEA:20313"/>
        <dbReference type="ChEBI" id="CHEBI:15378"/>
        <dbReference type="ChEBI" id="CHEBI:30616"/>
        <dbReference type="ChEBI" id="CHEBI:57733"/>
        <dbReference type="ChEBI" id="CHEBI:58130"/>
        <dbReference type="ChEBI" id="CHEBI:456216"/>
        <dbReference type="EC" id="2.7.1.158"/>
    </reaction>
</comment>
<proteinExistence type="predicted"/>
<accession>V5GIN1</accession>
<keyword evidence="3 6" id="KW-0547">Nucleotide-binding</keyword>
<comment type="function">
    <text evidence="6">Phosphorylates Ins(1,3,4,5,6)P5 at position 2 to form Ins(1,2,3,4,5,6)P6 (InsP6 or phytate).</text>
</comment>
<keyword evidence="4 6" id="KW-0418">Kinase</keyword>
<evidence type="ECO:0000256" key="6">
    <source>
        <dbReference type="RuleBase" id="RU364126"/>
    </source>
</evidence>
<dbReference type="PANTHER" id="PTHR14456">
    <property type="entry name" value="INOSITOL POLYPHOSPHATE KINASE 1"/>
    <property type="match status" value="1"/>
</dbReference>
<dbReference type="AlphaFoldDB" id="V5GIN1"/>
<dbReference type="Pfam" id="PF06090">
    <property type="entry name" value="Ins_P5_2-kin"/>
    <property type="match status" value="1"/>
</dbReference>
<sequence>ENELNKYRTEFRKTKILQYDRAALFDDFTFILEDEYNYVPFKVTDNTFAVEIKPKQGWRPFSERHFPKCVFCMNQYLKMEKKQIQQLSMYCPEDLFSGQPEQMRRAIKSLIEVPQNNFKIFKNGILCYGDRIKTLFNEIIPDIFETSEEPER</sequence>
<feature type="non-terminal residue" evidence="7">
    <location>
        <position position="1"/>
    </location>
</feature>
<comment type="domain">
    <text evidence="6">The EXKPK motif is conserved in inositol-pentakisphosphate 2-kinases of both family 1 and 2.</text>
</comment>
<dbReference type="EMBL" id="GALX01007019">
    <property type="protein sequence ID" value="JAB61447.1"/>
    <property type="molecule type" value="Transcribed_RNA"/>
</dbReference>
<dbReference type="GO" id="GO:0005634">
    <property type="term" value="C:nucleus"/>
    <property type="evidence" value="ECO:0007669"/>
    <property type="project" value="TreeGrafter"/>
</dbReference>
<evidence type="ECO:0000313" key="7">
    <source>
        <dbReference type="EMBL" id="JAB61447.1"/>
    </source>
</evidence>
<dbReference type="GO" id="GO:0005524">
    <property type="term" value="F:ATP binding"/>
    <property type="evidence" value="ECO:0007669"/>
    <property type="project" value="UniProtKB-KW"/>
</dbReference>
<gene>
    <name evidence="7" type="primary">IPPK</name>
</gene>
<dbReference type="PANTHER" id="PTHR14456:SF2">
    <property type="entry name" value="INOSITOL-PENTAKISPHOSPHATE 2-KINASE"/>
    <property type="match status" value="1"/>
</dbReference>
<reference evidence="7" key="1">
    <citation type="submission" date="2013-07" db="EMBL/GenBank/DDBJ databases">
        <title>Midgut Transcriptome Profiling of Anoplphora glabripennis, a Lignocellulose Degrading, Wood-Boring Cerambycid.</title>
        <authorList>
            <person name="Scully E.D."/>
            <person name="Hoover K."/>
            <person name="Carlson J.E."/>
            <person name="Tien M."/>
            <person name="Geib S.M."/>
        </authorList>
    </citation>
    <scope>NUCLEOTIDE SEQUENCE</scope>
</reference>